<dbReference type="EMBL" id="MABQ02000011">
    <property type="protein sequence ID" value="PCD23824.1"/>
    <property type="molecule type" value="Genomic_DNA"/>
</dbReference>
<evidence type="ECO:0000313" key="3">
    <source>
        <dbReference type="EMBL" id="PCD23824.1"/>
    </source>
</evidence>
<evidence type="ECO:0000259" key="2">
    <source>
        <dbReference type="Pfam" id="PF06985"/>
    </source>
</evidence>
<gene>
    <name evidence="3" type="ORF">AU210_015340</name>
</gene>
<sequence>MIEPVDQRRLGENSGLDWNDVTDRQPVNQGELCEGCSSIMLNQPGTYITHHIGGISNSCPSCRFIARNFHELGFIKDLPLQLSQITFLGTPSLVLSDEQKCCVLQGLDGTENLWQLKRPQLCTESTVLSYAASAARRWLDICINEHPRSHNPRCSPPVDSILPKRVLDLGQDDSPTVTLKETRNDERGHYICLSYCWGPNPFISTTIENMEQHKKGIGISDLPKAFRDAIEITRALKLQYLWIDALCIIQQHGEGGKAGAAHADWNEEFSKMSDIYYNSYLTLAPLWANSVEDGLFSNQPQGVPLEGLVKMHKMKHFPRKATPEHALPDFPLLTRGWVYQERILSPRTLYFGRQELLWECLYGRTCECGYATYRLQEVDKGEFHDHIKETPSRNLDTKLDLLWREMVIQYSHLRLTYSSDKLPALSGLAEAIRRKTGHEYLAGLWRDTLLLDMCWFSTSNELQDRQWRAPSWSWASVNGSIEYEQYLYCWPYLSSNNFRTWARVLEAKCSLKGASATGQFTDGFITLECSMLSAVYRDGELHIDDNRLTWKPDRTHFVQELQTVFIIPLLTLVEGLQNMHKGLHALVVQRSNTNLNQMERIGLISNPSSSPAYTYLVSGSVTVEEVHII</sequence>
<dbReference type="STRING" id="327505.A0A2H3G9Z7"/>
<dbReference type="Proteomes" id="UP000219602">
    <property type="component" value="Chromosome 13"/>
</dbReference>
<dbReference type="PANTHER" id="PTHR33112:SF9">
    <property type="entry name" value="HETEROKARYON INCOMPATIBILITY DOMAIN-CONTAINING PROTEIN"/>
    <property type="match status" value="1"/>
</dbReference>
<feature type="domain" description="Heterokaryon incompatibility" evidence="2">
    <location>
        <begin position="190"/>
        <end position="341"/>
    </location>
</feature>
<name>A0A2H3G9Z7_FUSOX</name>
<reference evidence="3 4" key="2">
    <citation type="journal article" date="2017" name="Sci. Rep.">
        <title>A mobile pathogenicity chromosome in Fusarium oxysporum for infection of multiple cucurbit species.</title>
        <authorList>
            <person name="van Dam P."/>
            <person name="Fokkens L."/>
            <person name="Ayukawa Y."/>
            <person name="van der Gragt M."/>
            <person name="Ter Horst A."/>
            <person name="Brankovics B."/>
            <person name="Houterman P.M."/>
            <person name="Arie T."/>
            <person name="Rep M."/>
        </authorList>
    </citation>
    <scope>NUCLEOTIDE SEQUENCE [LARGE SCALE GENOMIC DNA]</scope>
    <source>
        <strain evidence="3 4">Forc016</strain>
    </source>
</reference>
<reference evidence="3 4" key="1">
    <citation type="journal article" date="2016" name="Environ. Microbiol.">
        <title>Effector profiles distinguish formae speciales of Fusarium oxysporum.</title>
        <authorList>
            <person name="van Dam P."/>
            <person name="Fokkens L."/>
            <person name="Schmidt S.M."/>
            <person name="Linmans J.H."/>
            <person name="Kistler H.C."/>
            <person name="Ma L.J."/>
            <person name="Rep M."/>
        </authorList>
    </citation>
    <scope>NUCLEOTIDE SEQUENCE [LARGE SCALE GENOMIC DNA]</scope>
    <source>
        <strain evidence="3 4">Forc016</strain>
    </source>
</reference>
<dbReference type="PANTHER" id="PTHR33112">
    <property type="entry name" value="DOMAIN PROTEIN, PUTATIVE-RELATED"/>
    <property type="match status" value="1"/>
</dbReference>
<comment type="caution">
    <text evidence="3">The sequence shown here is derived from an EMBL/GenBank/DDBJ whole genome shotgun (WGS) entry which is preliminary data.</text>
</comment>
<evidence type="ECO:0000256" key="1">
    <source>
        <dbReference type="SAM" id="MobiDB-lite"/>
    </source>
</evidence>
<feature type="compositionally biased region" description="Basic and acidic residues" evidence="1">
    <location>
        <begin position="1"/>
        <end position="11"/>
    </location>
</feature>
<accession>A0A2H3G9Z7</accession>
<dbReference type="InterPro" id="IPR010730">
    <property type="entry name" value="HET"/>
</dbReference>
<proteinExistence type="predicted"/>
<feature type="region of interest" description="Disordered" evidence="1">
    <location>
        <begin position="1"/>
        <end position="23"/>
    </location>
</feature>
<dbReference type="Pfam" id="PF06985">
    <property type="entry name" value="HET"/>
    <property type="match status" value="1"/>
</dbReference>
<evidence type="ECO:0000313" key="4">
    <source>
        <dbReference type="Proteomes" id="UP000219602"/>
    </source>
</evidence>
<dbReference type="AlphaFoldDB" id="A0A2H3G9Z7"/>
<protein>
    <recommendedName>
        <fullName evidence="2">Heterokaryon incompatibility domain-containing protein</fullName>
    </recommendedName>
</protein>
<organism evidence="3 4">
    <name type="scientific">Fusarium oxysporum f. sp. radicis-cucumerinum</name>
    <dbReference type="NCBI Taxonomy" id="327505"/>
    <lineage>
        <taxon>Eukaryota</taxon>
        <taxon>Fungi</taxon>
        <taxon>Dikarya</taxon>
        <taxon>Ascomycota</taxon>
        <taxon>Pezizomycotina</taxon>
        <taxon>Sordariomycetes</taxon>
        <taxon>Hypocreomycetidae</taxon>
        <taxon>Hypocreales</taxon>
        <taxon>Nectriaceae</taxon>
        <taxon>Fusarium</taxon>
        <taxon>Fusarium oxysporum species complex</taxon>
    </lineage>
</organism>